<reference evidence="1 2" key="1">
    <citation type="journal article" date="2021" name="Elife">
        <title>Chloroplast acquisition without the gene transfer in kleptoplastic sea slugs, Plakobranchus ocellatus.</title>
        <authorList>
            <person name="Maeda T."/>
            <person name="Takahashi S."/>
            <person name="Yoshida T."/>
            <person name="Shimamura S."/>
            <person name="Takaki Y."/>
            <person name="Nagai Y."/>
            <person name="Toyoda A."/>
            <person name="Suzuki Y."/>
            <person name="Arimoto A."/>
            <person name="Ishii H."/>
            <person name="Satoh N."/>
            <person name="Nishiyama T."/>
            <person name="Hasebe M."/>
            <person name="Maruyama T."/>
            <person name="Minagawa J."/>
            <person name="Obokata J."/>
            <person name="Shigenobu S."/>
        </authorList>
    </citation>
    <scope>NUCLEOTIDE SEQUENCE [LARGE SCALE GENOMIC DNA]</scope>
</reference>
<accession>A0AAV3ZPM3</accession>
<keyword evidence="2" id="KW-1185">Reference proteome</keyword>
<name>A0AAV3ZPM3_9GAST</name>
<gene>
    <name evidence="1" type="ORF">PoB_002361500</name>
</gene>
<dbReference type="AlphaFoldDB" id="A0AAV3ZPM3"/>
<organism evidence="1 2">
    <name type="scientific">Plakobranchus ocellatus</name>
    <dbReference type="NCBI Taxonomy" id="259542"/>
    <lineage>
        <taxon>Eukaryota</taxon>
        <taxon>Metazoa</taxon>
        <taxon>Spiralia</taxon>
        <taxon>Lophotrochozoa</taxon>
        <taxon>Mollusca</taxon>
        <taxon>Gastropoda</taxon>
        <taxon>Heterobranchia</taxon>
        <taxon>Euthyneura</taxon>
        <taxon>Panpulmonata</taxon>
        <taxon>Sacoglossa</taxon>
        <taxon>Placobranchoidea</taxon>
        <taxon>Plakobranchidae</taxon>
        <taxon>Plakobranchus</taxon>
    </lineage>
</organism>
<comment type="caution">
    <text evidence="1">The sequence shown here is derived from an EMBL/GenBank/DDBJ whole genome shotgun (WGS) entry which is preliminary data.</text>
</comment>
<evidence type="ECO:0000313" key="1">
    <source>
        <dbReference type="EMBL" id="GFN97109.1"/>
    </source>
</evidence>
<evidence type="ECO:0008006" key="3">
    <source>
        <dbReference type="Google" id="ProtNLM"/>
    </source>
</evidence>
<dbReference type="EMBL" id="BLXT01002730">
    <property type="protein sequence ID" value="GFN97109.1"/>
    <property type="molecule type" value="Genomic_DNA"/>
</dbReference>
<dbReference type="Proteomes" id="UP000735302">
    <property type="component" value="Unassembled WGS sequence"/>
</dbReference>
<proteinExistence type="predicted"/>
<sequence>MHSKIERNITNDIFLLHDYCLMKSVQRNPKPFDVKLLFFQDFTKIKAHTISSIMPGKKTTEHILSTCKVVLSQGRYTWQNQCPYLGSAKHAFWLTQGKGTCINIRRYNKILVWKCRWHFQRKSLLVAVMTGSFQTISLNGTNILNSSKTQE</sequence>
<protein>
    <recommendedName>
        <fullName evidence="3">FLYWCH-type domain-containing protein</fullName>
    </recommendedName>
</protein>
<evidence type="ECO:0000313" key="2">
    <source>
        <dbReference type="Proteomes" id="UP000735302"/>
    </source>
</evidence>